<dbReference type="SUPFAM" id="SSF55424">
    <property type="entry name" value="FAD/NAD-linked reductases, dimerisation (C-terminal) domain"/>
    <property type="match status" value="1"/>
</dbReference>
<dbReference type="Pfam" id="PF07992">
    <property type="entry name" value="Pyr_redox_2"/>
    <property type="match status" value="1"/>
</dbReference>
<comment type="caution">
    <text evidence="7">The sequence shown here is derived from an EMBL/GenBank/DDBJ whole genome shotgun (WGS) entry which is preliminary data.</text>
</comment>
<keyword evidence="2" id="KW-0285">Flavoprotein</keyword>
<dbReference type="InterPro" id="IPR050446">
    <property type="entry name" value="FAD-oxidoreductase/Apoptosis"/>
</dbReference>
<name>A0A5B0G5C0_9BURK</name>
<reference evidence="7 8" key="1">
    <citation type="submission" date="2019-08" db="EMBL/GenBank/DDBJ databases">
        <title>Paraburkholderia sp. DCY113.</title>
        <authorList>
            <person name="Kang J."/>
        </authorList>
    </citation>
    <scope>NUCLEOTIDE SEQUENCE [LARGE SCALE GENOMIC DNA]</scope>
    <source>
        <strain evidence="7 8">DCY113</strain>
    </source>
</reference>
<dbReference type="InterPro" id="IPR016156">
    <property type="entry name" value="FAD/NAD-linked_Rdtase_dimer_sf"/>
</dbReference>
<dbReference type="InterPro" id="IPR023753">
    <property type="entry name" value="FAD/NAD-binding_dom"/>
</dbReference>
<dbReference type="AlphaFoldDB" id="A0A5B0G5C0"/>
<evidence type="ECO:0000256" key="3">
    <source>
        <dbReference type="ARBA" id="ARBA00022827"/>
    </source>
</evidence>
<dbReference type="Pfam" id="PF14759">
    <property type="entry name" value="Reductase_C"/>
    <property type="match status" value="1"/>
</dbReference>
<sequence length="415" mass="44858">MRPNSTVVILGAGQAGFQAATSLRQAGFDGRIRLVGDEPCVPYERPPLSKSYLAGETGLDSLWLRPETFYQKERIELELGETAIAIDRQTRHVELASGRKVGYDRLVLATGARFRPLSVPGAELDGVLPLRTLADADALRPRLAVAREVVVIGAGFIGLEFAAVARKAGVGVHIIEMTQRPMGRVVSEQTSHFYTRAHRGWGSEVLLGTGVARILGNGRVSGVETSDGRRLRADLVLISIGVLPNTEIAAAAGLAVDNGIVVDQSLASTDPTIFAIGDCANFPSRFGRCRLESIQNAVDQGQAVAAAIIGESIRYDKVPWFWTDQADLKLQIAGITAGHDRAVLRGDPESRSFSVFFFLDGTLTGVESINRPTDHVVARRLLLADPRLSPEQAVDPEFDLRAYATRLSRREAAQT</sequence>
<dbReference type="Gene3D" id="3.50.50.60">
    <property type="entry name" value="FAD/NAD(P)-binding domain"/>
    <property type="match status" value="2"/>
</dbReference>
<evidence type="ECO:0000256" key="1">
    <source>
        <dbReference type="ARBA" id="ARBA00001974"/>
    </source>
</evidence>
<proteinExistence type="predicted"/>
<comment type="cofactor">
    <cofactor evidence="1">
        <name>FAD</name>
        <dbReference type="ChEBI" id="CHEBI:57692"/>
    </cofactor>
</comment>
<accession>A0A5B0G5C0</accession>
<dbReference type="PRINTS" id="PR00368">
    <property type="entry name" value="FADPNR"/>
</dbReference>
<keyword evidence="8" id="KW-1185">Reference proteome</keyword>
<dbReference type="RefSeq" id="WP_149676477.1">
    <property type="nucleotide sequence ID" value="NZ_VTUZ01000073.1"/>
</dbReference>
<feature type="domain" description="Reductase C-terminal" evidence="6">
    <location>
        <begin position="320"/>
        <end position="403"/>
    </location>
</feature>
<evidence type="ECO:0000256" key="2">
    <source>
        <dbReference type="ARBA" id="ARBA00022630"/>
    </source>
</evidence>
<dbReference type="Gene3D" id="3.30.390.30">
    <property type="match status" value="1"/>
</dbReference>
<dbReference type="Proteomes" id="UP000325273">
    <property type="component" value="Unassembled WGS sequence"/>
</dbReference>
<keyword evidence="4" id="KW-0560">Oxidoreductase</keyword>
<protein>
    <submittedName>
        <fullName evidence="7">Pyridine nucleotide-disulfide oxidoreductase</fullName>
    </submittedName>
</protein>
<evidence type="ECO:0000313" key="8">
    <source>
        <dbReference type="Proteomes" id="UP000325273"/>
    </source>
</evidence>
<feature type="domain" description="FAD/NAD(P)-binding" evidence="5">
    <location>
        <begin position="6"/>
        <end position="301"/>
    </location>
</feature>
<dbReference type="PRINTS" id="PR00411">
    <property type="entry name" value="PNDRDTASEI"/>
</dbReference>
<dbReference type="InterPro" id="IPR036188">
    <property type="entry name" value="FAD/NAD-bd_sf"/>
</dbReference>
<organism evidence="7 8">
    <name type="scientific">Paraburkholderia panacisoli</name>
    <dbReference type="NCBI Taxonomy" id="2603818"/>
    <lineage>
        <taxon>Bacteria</taxon>
        <taxon>Pseudomonadati</taxon>
        <taxon>Pseudomonadota</taxon>
        <taxon>Betaproteobacteria</taxon>
        <taxon>Burkholderiales</taxon>
        <taxon>Burkholderiaceae</taxon>
        <taxon>Paraburkholderia</taxon>
    </lineage>
</organism>
<dbReference type="GO" id="GO:0016651">
    <property type="term" value="F:oxidoreductase activity, acting on NAD(P)H"/>
    <property type="evidence" value="ECO:0007669"/>
    <property type="project" value="TreeGrafter"/>
</dbReference>
<keyword evidence="3" id="KW-0274">FAD</keyword>
<dbReference type="PANTHER" id="PTHR43557:SF2">
    <property type="entry name" value="RIESKE DOMAIN-CONTAINING PROTEIN-RELATED"/>
    <property type="match status" value="1"/>
</dbReference>
<dbReference type="SUPFAM" id="SSF51905">
    <property type="entry name" value="FAD/NAD(P)-binding domain"/>
    <property type="match status" value="2"/>
</dbReference>
<evidence type="ECO:0000259" key="5">
    <source>
        <dbReference type="Pfam" id="PF07992"/>
    </source>
</evidence>
<gene>
    <name evidence="7" type="ORF">FVF58_47705</name>
</gene>
<dbReference type="GO" id="GO:0005737">
    <property type="term" value="C:cytoplasm"/>
    <property type="evidence" value="ECO:0007669"/>
    <property type="project" value="TreeGrafter"/>
</dbReference>
<evidence type="ECO:0000259" key="6">
    <source>
        <dbReference type="Pfam" id="PF14759"/>
    </source>
</evidence>
<evidence type="ECO:0000313" key="7">
    <source>
        <dbReference type="EMBL" id="KAA0997781.1"/>
    </source>
</evidence>
<dbReference type="PANTHER" id="PTHR43557">
    <property type="entry name" value="APOPTOSIS-INDUCING FACTOR 1"/>
    <property type="match status" value="1"/>
</dbReference>
<dbReference type="EMBL" id="VTUZ01000073">
    <property type="protein sequence ID" value="KAA0997781.1"/>
    <property type="molecule type" value="Genomic_DNA"/>
</dbReference>
<evidence type="ECO:0000256" key="4">
    <source>
        <dbReference type="ARBA" id="ARBA00023002"/>
    </source>
</evidence>
<dbReference type="InterPro" id="IPR028202">
    <property type="entry name" value="Reductase_C"/>
</dbReference>